<dbReference type="AlphaFoldDB" id="X1J5E7"/>
<evidence type="ECO:0000313" key="1">
    <source>
        <dbReference type="EMBL" id="GAH89222.1"/>
    </source>
</evidence>
<sequence>MKKIVTLSVFLVLLLSSLFAQNEQITVKGKIVNAENGQPLAQANILLKGQSKGVSTDTSGAFSIKIPKGQTLIFSYVGFENREFVYSKSQTVLIELKTITTVGDEVVVIGYGTQKRSS</sequence>
<accession>X1J5E7</accession>
<feature type="non-terminal residue" evidence="1">
    <location>
        <position position="118"/>
    </location>
</feature>
<dbReference type="InterPro" id="IPR008969">
    <property type="entry name" value="CarboxyPept-like_regulatory"/>
</dbReference>
<protein>
    <recommendedName>
        <fullName evidence="2">TonB-dependent receptor plug domain-containing protein</fullName>
    </recommendedName>
</protein>
<organism evidence="1">
    <name type="scientific">marine sediment metagenome</name>
    <dbReference type="NCBI Taxonomy" id="412755"/>
    <lineage>
        <taxon>unclassified sequences</taxon>
        <taxon>metagenomes</taxon>
        <taxon>ecological metagenomes</taxon>
    </lineage>
</organism>
<dbReference type="EMBL" id="BARU01038963">
    <property type="protein sequence ID" value="GAH89222.1"/>
    <property type="molecule type" value="Genomic_DNA"/>
</dbReference>
<proteinExistence type="predicted"/>
<gene>
    <name evidence="1" type="ORF">S03H2_60460</name>
</gene>
<dbReference type="SUPFAM" id="SSF49464">
    <property type="entry name" value="Carboxypeptidase regulatory domain-like"/>
    <property type="match status" value="1"/>
</dbReference>
<dbReference type="Gene3D" id="2.60.40.1120">
    <property type="entry name" value="Carboxypeptidase-like, regulatory domain"/>
    <property type="match status" value="1"/>
</dbReference>
<evidence type="ECO:0008006" key="2">
    <source>
        <dbReference type="Google" id="ProtNLM"/>
    </source>
</evidence>
<name>X1J5E7_9ZZZZ</name>
<reference evidence="1" key="1">
    <citation type="journal article" date="2014" name="Front. Microbiol.">
        <title>High frequency of phylogenetically diverse reductive dehalogenase-homologous genes in deep subseafloor sedimentary metagenomes.</title>
        <authorList>
            <person name="Kawai M."/>
            <person name="Futagami T."/>
            <person name="Toyoda A."/>
            <person name="Takaki Y."/>
            <person name="Nishi S."/>
            <person name="Hori S."/>
            <person name="Arai W."/>
            <person name="Tsubouchi T."/>
            <person name="Morono Y."/>
            <person name="Uchiyama I."/>
            <person name="Ito T."/>
            <person name="Fujiyama A."/>
            <person name="Inagaki F."/>
            <person name="Takami H."/>
        </authorList>
    </citation>
    <scope>NUCLEOTIDE SEQUENCE</scope>
    <source>
        <strain evidence="1">Expedition CK06-06</strain>
    </source>
</reference>
<comment type="caution">
    <text evidence="1">The sequence shown here is derived from an EMBL/GenBank/DDBJ whole genome shotgun (WGS) entry which is preliminary data.</text>
</comment>
<dbReference type="Pfam" id="PF13715">
    <property type="entry name" value="CarbopepD_reg_2"/>
    <property type="match status" value="1"/>
</dbReference>